<organism evidence="2 3">
    <name type="scientific">Streptomyces kaniharaensis</name>
    <dbReference type="NCBI Taxonomy" id="212423"/>
    <lineage>
        <taxon>Bacteria</taxon>
        <taxon>Bacillati</taxon>
        <taxon>Actinomycetota</taxon>
        <taxon>Actinomycetes</taxon>
        <taxon>Kitasatosporales</taxon>
        <taxon>Streptomycetaceae</taxon>
        <taxon>Streptomyces</taxon>
    </lineage>
</organism>
<sequence>MDWTDLIDTAFRMADNSSQTNRTEAVHSIEGTVIDGEQPVASTAGRHPDHFRKGVLVLTTHRLLFLKDGKPPVPVPLSAVTGATVARTKLNGDVLTVVALTGSHRFEDVVKADVFAEQIRAAARAARTAPRPAPGVVAPSDTAPALAGAELSAGGQLLDQLERLAALHRSGALTDEEFTRAKERLIG</sequence>
<name>A0A6N7KSQ0_9ACTN</name>
<dbReference type="AlphaFoldDB" id="A0A6N7KSQ0"/>
<evidence type="ECO:0000313" key="2">
    <source>
        <dbReference type="EMBL" id="MQS12633.1"/>
    </source>
</evidence>
<dbReference type="EMBL" id="WBOF01000001">
    <property type="protein sequence ID" value="MQS12633.1"/>
    <property type="molecule type" value="Genomic_DNA"/>
</dbReference>
<proteinExistence type="predicted"/>
<dbReference type="Pfam" id="PF09851">
    <property type="entry name" value="SHOCT"/>
    <property type="match status" value="1"/>
</dbReference>
<comment type="caution">
    <text evidence="2">The sequence shown here is derived from an EMBL/GenBank/DDBJ whole genome shotgun (WGS) entry which is preliminary data.</text>
</comment>
<dbReference type="Proteomes" id="UP000450000">
    <property type="component" value="Unassembled WGS sequence"/>
</dbReference>
<protein>
    <submittedName>
        <fullName evidence="2">SHOCT domain-containing protein</fullName>
    </submittedName>
</protein>
<evidence type="ECO:0000259" key="1">
    <source>
        <dbReference type="Pfam" id="PF09851"/>
    </source>
</evidence>
<feature type="domain" description="SHOCT" evidence="1">
    <location>
        <begin position="159"/>
        <end position="185"/>
    </location>
</feature>
<keyword evidence="3" id="KW-1185">Reference proteome</keyword>
<reference evidence="2 3" key="1">
    <citation type="submission" date="2019-09" db="EMBL/GenBank/DDBJ databases">
        <title>Genome Sequences of Streptomyces kaniharaensis ATCC 21070.</title>
        <authorList>
            <person name="Zhu W."/>
            <person name="De Crecy-Lagard V."/>
            <person name="Richards N.G."/>
        </authorList>
    </citation>
    <scope>NUCLEOTIDE SEQUENCE [LARGE SCALE GENOMIC DNA]</scope>
    <source>
        <strain evidence="2 3">SF-557</strain>
    </source>
</reference>
<gene>
    <name evidence="2" type="ORF">F7Q99_10115</name>
</gene>
<evidence type="ECO:0000313" key="3">
    <source>
        <dbReference type="Proteomes" id="UP000450000"/>
    </source>
</evidence>
<dbReference type="OrthoDB" id="5996503at2"/>
<dbReference type="InterPro" id="IPR018649">
    <property type="entry name" value="SHOCT"/>
</dbReference>
<accession>A0A6N7KSQ0</accession>
<dbReference type="RefSeq" id="WP_153460958.1">
    <property type="nucleotide sequence ID" value="NZ_WBOF01000001.1"/>
</dbReference>